<dbReference type="GO" id="GO:0005886">
    <property type="term" value="C:plasma membrane"/>
    <property type="evidence" value="ECO:0007669"/>
    <property type="project" value="TreeGrafter"/>
</dbReference>
<dbReference type="InterPro" id="IPR008753">
    <property type="entry name" value="Peptidase_M13_N"/>
</dbReference>
<keyword evidence="3" id="KW-1185">Reference proteome</keyword>
<proteinExistence type="predicted"/>
<evidence type="ECO:0000313" key="3">
    <source>
        <dbReference type="Proteomes" id="UP000248349"/>
    </source>
</evidence>
<reference evidence="2 3" key="1">
    <citation type="submission" date="2016-12" db="EMBL/GenBank/DDBJ databases">
        <title>The genomes of Aspergillus section Nigri reveals drivers in fungal speciation.</title>
        <authorList>
            <consortium name="DOE Joint Genome Institute"/>
            <person name="Vesth T.C."/>
            <person name="Nybo J."/>
            <person name="Theobald S."/>
            <person name="Brandl J."/>
            <person name="Frisvad J.C."/>
            <person name="Nielsen K.F."/>
            <person name="Lyhne E.K."/>
            <person name="Kogle M.E."/>
            <person name="Kuo A."/>
            <person name="Riley R."/>
            <person name="Clum A."/>
            <person name="Nolan M."/>
            <person name="Lipzen A."/>
            <person name="Salamov A."/>
            <person name="Henrissat B."/>
            <person name="Wiebenga A."/>
            <person name="De Vries R.P."/>
            <person name="Grigoriev I.V."/>
            <person name="Mortensen U.H."/>
            <person name="Andersen M.R."/>
            <person name="Baker S.E."/>
        </authorList>
    </citation>
    <scope>NUCLEOTIDE SEQUENCE [LARGE SCALE GENOMIC DNA]</scope>
    <source>
        <strain evidence="2 3">JOP 1030-1</strain>
    </source>
</reference>
<protein>
    <submittedName>
        <fullName evidence="2">Zincin</fullName>
    </submittedName>
</protein>
<feature type="domain" description="Peptidase M13 N-terminal" evidence="1">
    <location>
        <begin position="148"/>
        <end position="380"/>
    </location>
</feature>
<dbReference type="RefSeq" id="XP_025434162.1">
    <property type="nucleotide sequence ID" value="XM_025579506.1"/>
</dbReference>
<dbReference type="InterPro" id="IPR042089">
    <property type="entry name" value="Peptidase_M13_dom_2"/>
</dbReference>
<feature type="domain" description="Peptidase M13 N-terminal" evidence="1">
    <location>
        <begin position="79"/>
        <end position="139"/>
    </location>
</feature>
<dbReference type="PANTHER" id="PTHR11733:SF133">
    <property type="entry name" value="PHOSPHATE-REGULATING NEUTRAL ENDOPEPTIDASE PHEX"/>
    <property type="match status" value="1"/>
</dbReference>
<dbReference type="Gene3D" id="1.10.1380.10">
    <property type="entry name" value="Neutral endopeptidase , domain2"/>
    <property type="match status" value="1"/>
</dbReference>
<evidence type="ECO:0000259" key="1">
    <source>
        <dbReference type="Pfam" id="PF05649"/>
    </source>
</evidence>
<organism evidence="2 3">
    <name type="scientific">Aspergillus saccharolyticus JOP 1030-1</name>
    <dbReference type="NCBI Taxonomy" id="1450539"/>
    <lineage>
        <taxon>Eukaryota</taxon>
        <taxon>Fungi</taxon>
        <taxon>Dikarya</taxon>
        <taxon>Ascomycota</taxon>
        <taxon>Pezizomycotina</taxon>
        <taxon>Eurotiomycetes</taxon>
        <taxon>Eurotiomycetidae</taxon>
        <taxon>Eurotiales</taxon>
        <taxon>Aspergillaceae</taxon>
        <taxon>Aspergillus</taxon>
        <taxon>Aspergillus subgen. Circumdati</taxon>
    </lineage>
</organism>
<evidence type="ECO:0000313" key="2">
    <source>
        <dbReference type="EMBL" id="PYH48180.1"/>
    </source>
</evidence>
<gene>
    <name evidence="2" type="ORF">BP01DRAFT_421280</name>
</gene>
<sequence>MVETRYYPIPVIITGSGNEIESVPESCIYESTDFLNIGLTTLPLPGLATNNEVCKSEACYQVSAELLQGITSESALTDPCTDLHSYVCGGWSQLHSMRPDQANIGPRTVMQDHSEEFIRTILETDEALEGSYAANNYIANLRKAAHGTNTLSFSSPLTSDWPSSAHYLDPGFAKGYVGTVERVLRVLKINNAESIFDPEMAKSFVRLEFGIAGIAADDDTGSFLSTSDQLVSLAQFKGLIPNLDIDEVLKDLNVSRLMPVLVPSRGQTDPKIMQAYLSWKLIQRYYSHVMTDSLRPLQDFLRQLAGQTPEYERERWRFCVQNVRDSLGWIVSRAYVQERLSETDQDYARDVVYNIQNKLKQIISESFWMSEETRTRSIGKHPIRWASRSHTPVASPAYDPSAS</sequence>
<dbReference type="InterPro" id="IPR000718">
    <property type="entry name" value="Peptidase_M13"/>
</dbReference>
<dbReference type="EMBL" id="KZ821222">
    <property type="protein sequence ID" value="PYH48180.1"/>
    <property type="molecule type" value="Genomic_DNA"/>
</dbReference>
<dbReference type="OrthoDB" id="6475849at2759"/>
<dbReference type="GeneID" id="37080735"/>
<dbReference type="Proteomes" id="UP000248349">
    <property type="component" value="Unassembled WGS sequence"/>
</dbReference>
<dbReference type="PROSITE" id="PS51885">
    <property type="entry name" value="NEPRILYSIN"/>
    <property type="match status" value="1"/>
</dbReference>
<dbReference type="AlphaFoldDB" id="A0A318ZVT0"/>
<name>A0A318ZVT0_9EURO</name>
<accession>A0A318ZVT0</accession>
<dbReference type="STRING" id="1450539.A0A318ZVT0"/>
<dbReference type="Pfam" id="PF05649">
    <property type="entry name" value="Peptidase_M13_N"/>
    <property type="match status" value="2"/>
</dbReference>
<dbReference type="SUPFAM" id="SSF55486">
    <property type="entry name" value="Metalloproteases ('zincins'), catalytic domain"/>
    <property type="match status" value="1"/>
</dbReference>
<dbReference type="PANTHER" id="PTHR11733">
    <property type="entry name" value="ZINC METALLOPROTEASE FAMILY M13 NEPRILYSIN-RELATED"/>
    <property type="match status" value="1"/>
</dbReference>
<dbReference type="GO" id="GO:0016485">
    <property type="term" value="P:protein processing"/>
    <property type="evidence" value="ECO:0007669"/>
    <property type="project" value="TreeGrafter"/>
</dbReference>
<dbReference type="GO" id="GO:0004222">
    <property type="term" value="F:metalloendopeptidase activity"/>
    <property type="evidence" value="ECO:0007669"/>
    <property type="project" value="InterPro"/>
</dbReference>